<dbReference type="RefSeq" id="WP_211303720.1">
    <property type="nucleotide sequence ID" value="NZ_PVZG01000004.1"/>
</dbReference>
<dbReference type="InterPro" id="IPR000719">
    <property type="entry name" value="Prot_kinase_dom"/>
</dbReference>
<accession>A0A2T0SB99</accession>
<keyword evidence="3" id="KW-1185">Reference proteome</keyword>
<dbReference type="GO" id="GO:0005524">
    <property type="term" value="F:ATP binding"/>
    <property type="evidence" value="ECO:0007669"/>
    <property type="project" value="InterPro"/>
</dbReference>
<keyword evidence="2" id="KW-0808">Transferase</keyword>
<dbReference type="InterPro" id="IPR052751">
    <property type="entry name" value="Plant_MAPKKK"/>
</dbReference>
<reference evidence="2 3" key="1">
    <citation type="submission" date="2018-03" db="EMBL/GenBank/DDBJ databases">
        <title>Genomic Encyclopedia of Archaeal and Bacterial Type Strains, Phase II (KMG-II): from individual species to whole genera.</title>
        <authorList>
            <person name="Goeker M."/>
        </authorList>
    </citation>
    <scope>NUCLEOTIDE SEQUENCE [LARGE SCALE GENOMIC DNA]</scope>
    <source>
        <strain evidence="2 3">DSM 45348</strain>
    </source>
</reference>
<dbReference type="GO" id="GO:0007165">
    <property type="term" value="P:signal transduction"/>
    <property type="evidence" value="ECO:0007669"/>
    <property type="project" value="TreeGrafter"/>
</dbReference>
<protein>
    <submittedName>
        <fullName evidence="2">Serine/threonine protein kinase</fullName>
    </submittedName>
</protein>
<dbReference type="Proteomes" id="UP000239209">
    <property type="component" value="Unassembled WGS sequence"/>
</dbReference>
<dbReference type="PANTHER" id="PTHR48011">
    <property type="entry name" value="CCR4-NOT TRANSCRIPTIONAL COMPLEX SUBUNIT CAF120-RELATED"/>
    <property type="match status" value="1"/>
</dbReference>
<evidence type="ECO:0000313" key="2">
    <source>
        <dbReference type="EMBL" id="PRY30603.1"/>
    </source>
</evidence>
<comment type="caution">
    <text evidence="2">The sequence shown here is derived from an EMBL/GenBank/DDBJ whole genome shotgun (WGS) entry which is preliminary data.</text>
</comment>
<dbReference type="PROSITE" id="PS50011">
    <property type="entry name" value="PROTEIN_KINASE_DOM"/>
    <property type="match status" value="1"/>
</dbReference>
<sequence length="497" mass="52656">MMSAQTVVRVPAGYRVGPWRVTGALASGSWSSVYAAAREPGGPSGEGPAEAALKFVPTGTLTNRQLAFLAEMTERELSVGRRLGHPRLVRLYETHVVDDPDDPRLDGSTVLVMERADRSAAALLDAVDGGLPEAPRIIAEICAGLAHLHGAGWVHGDLKPGNVLLMADGSVRLADFGLAAEIDGTHGYLPPGGTADYVPPERADEELGRKGVAVRQTADIWALGVTACQLLTGRLPFPGVTSRARSAAAAAYAAGGGELSLPAEVPAEWRGFIADCLAADHRTRMRHSAKDLLHRAEAIAGLAAPRPPRWRSRRTLTVAAALAAILGAGGAALVMDDPDGPDRYFNPATVPAKYHDMIVRAGTSCPGVAAVTPRLVAAMLKTESNFDENLSDPAKDEYGIARWTPSVLKFLLPVGQRSTVPTPPFSAEVSIRAMGDYLCFLSTQLETLPGDRTTLMAAAYRTSVTKVRAAHGVPPQVSPDYLARLRANLEEMKPVSR</sequence>
<dbReference type="AlphaFoldDB" id="A0A2T0SB99"/>
<keyword evidence="2" id="KW-0723">Serine/threonine-protein kinase</keyword>
<dbReference type="PANTHER" id="PTHR48011:SF84">
    <property type="entry name" value="KINASE, PUTATIVE-RELATED"/>
    <property type="match status" value="1"/>
</dbReference>
<gene>
    <name evidence="2" type="ORF">CLV70_104155</name>
</gene>
<dbReference type="SMART" id="SM00220">
    <property type="entry name" value="S_TKc"/>
    <property type="match status" value="1"/>
</dbReference>
<proteinExistence type="predicted"/>
<evidence type="ECO:0000313" key="3">
    <source>
        <dbReference type="Proteomes" id="UP000239209"/>
    </source>
</evidence>
<dbReference type="Pfam" id="PF00069">
    <property type="entry name" value="Pkinase"/>
    <property type="match status" value="1"/>
</dbReference>
<dbReference type="InterPro" id="IPR011009">
    <property type="entry name" value="Kinase-like_dom_sf"/>
</dbReference>
<dbReference type="CDD" id="cd00254">
    <property type="entry name" value="LT-like"/>
    <property type="match status" value="1"/>
</dbReference>
<dbReference type="CDD" id="cd14014">
    <property type="entry name" value="STKc_PknB_like"/>
    <property type="match status" value="1"/>
</dbReference>
<name>A0A2T0SB99_9ACTN</name>
<dbReference type="GO" id="GO:0004674">
    <property type="term" value="F:protein serine/threonine kinase activity"/>
    <property type="evidence" value="ECO:0007669"/>
    <property type="project" value="UniProtKB-KW"/>
</dbReference>
<dbReference type="Gene3D" id="3.30.200.20">
    <property type="entry name" value="Phosphorylase Kinase, domain 1"/>
    <property type="match status" value="1"/>
</dbReference>
<evidence type="ECO:0000259" key="1">
    <source>
        <dbReference type="PROSITE" id="PS50011"/>
    </source>
</evidence>
<dbReference type="SUPFAM" id="SSF53955">
    <property type="entry name" value="Lysozyme-like"/>
    <property type="match status" value="1"/>
</dbReference>
<dbReference type="EMBL" id="PVZG01000004">
    <property type="protein sequence ID" value="PRY30603.1"/>
    <property type="molecule type" value="Genomic_DNA"/>
</dbReference>
<dbReference type="Gene3D" id="1.10.530.10">
    <property type="match status" value="1"/>
</dbReference>
<organism evidence="2 3">
    <name type="scientific">Pseudosporangium ferrugineum</name>
    <dbReference type="NCBI Taxonomy" id="439699"/>
    <lineage>
        <taxon>Bacteria</taxon>
        <taxon>Bacillati</taxon>
        <taxon>Actinomycetota</taxon>
        <taxon>Actinomycetes</taxon>
        <taxon>Micromonosporales</taxon>
        <taxon>Micromonosporaceae</taxon>
        <taxon>Pseudosporangium</taxon>
    </lineage>
</organism>
<feature type="domain" description="Protein kinase" evidence="1">
    <location>
        <begin position="19"/>
        <end position="299"/>
    </location>
</feature>
<keyword evidence="2" id="KW-0418">Kinase</keyword>
<dbReference type="Gene3D" id="1.10.510.10">
    <property type="entry name" value="Transferase(Phosphotransferase) domain 1"/>
    <property type="match status" value="1"/>
</dbReference>
<dbReference type="SUPFAM" id="SSF56112">
    <property type="entry name" value="Protein kinase-like (PK-like)"/>
    <property type="match status" value="1"/>
</dbReference>
<dbReference type="InterPro" id="IPR023346">
    <property type="entry name" value="Lysozyme-like_dom_sf"/>
</dbReference>